<feature type="region of interest" description="Disordered" evidence="1">
    <location>
        <begin position="447"/>
        <end position="467"/>
    </location>
</feature>
<evidence type="ECO:0000313" key="2">
    <source>
        <dbReference type="EMBL" id="KAH3687158.1"/>
    </source>
</evidence>
<dbReference type="InterPro" id="IPR015915">
    <property type="entry name" value="Kelch-typ_b-propeller"/>
</dbReference>
<evidence type="ECO:0000256" key="1">
    <source>
        <dbReference type="SAM" id="MobiDB-lite"/>
    </source>
</evidence>
<feature type="compositionally biased region" description="Basic and acidic residues" evidence="1">
    <location>
        <begin position="450"/>
        <end position="467"/>
    </location>
</feature>
<gene>
    <name evidence="2" type="ORF">WICPIJ_001873</name>
</gene>
<protein>
    <submittedName>
        <fullName evidence="2">Uncharacterized protein</fullName>
    </submittedName>
</protein>
<proteinExistence type="predicted"/>
<dbReference type="SUPFAM" id="SSF50965">
    <property type="entry name" value="Galactose oxidase, central domain"/>
    <property type="match status" value="1"/>
</dbReference>
<organism evidence="2 3">
    <name type="scientific">Wickerhamomyces pijperi</name>
    <name type="common">Yeast</name>
    <name type="synonym">Pichia pijperi</name>
    <dbReference type="NCBI Taxonomy" id="599730"/>
    <lineage>
        <taxon>Eukaryota</taxon>
        <taxon>Fungi</taxon>
        <taxon>Dikarya</taxon>
        <taxon>Ascomycota</taxon>
        <taxon>Saccharomycotina</taxon>
        <taxon>Saccharomycetes</taxon>
        <taxon>Phaffomycetales</taxon>
        <taxon>Wickerhamomycetaceae</taxon>
        <taxon>Wickerhamomyces</taxon>
    </lineage>
</organism>
<sequence>MTHSNGHTPSKPIDPCKSQVPVLGAFYKSKSHQSSIGKNFKNLIIKGDHTVQLHHLLDPLIEEDEKSQVGYDHFEIDKIIEDQLCRLYEDYYEISHSDTEGRNDSYGFPCVDFDGIFDLAGYSQSIEEAVMSGDMTGLTTRHAGEMEEDDFSSVAFMDMSNPMSRYLASHRLWEPYVYGSSKSTLNEAYTERKQPAGTDYKVRNDKDITSDHFFSYLHSESQFTESPMPGLYLHTTVGVDSSLYTVAGTRSIYSNHTATSKLGLLLKNKIRVSANGRIDFPLPLNSDILNSAVMIPNDLCYIMSMQSHVIKVIDLREVYLAKKRSRELSGRSKGEDKSVMMERGIMGMSGDALSGRYILYYGGFVLGRTVEKHEKDPVIEVSFHIKENQYIYVLDIQTFEVQRFGLYTNDHRDNYALNESLIKGVRGNRPVSFMPNRFGHTSNAVNISQRSRDRKRDTMESTATDHEEITGTLSELTAAVYIIGGYGIKYDAESKRYSFEIIDDMWKLEMEVKSKGKNESLSFADEVSASAINWRPTDDIYKLMASKDVSAEHREMLDKVGFGEPQPRAFHITELLDTKLVFGQHKNDNLFARTSDIVSSVQTELSTLAAVRHHVFFSSERKSQLKLLMHGGVNADGSVLGDFWWFDFEQEMWFRLKSYFVEDEEDDKDKQETESVNKEQEAQLRKCGHQSFVFDKYLVIIAGAKPAHLKLSDNPSSEGVTDVFTKLDRRPTDRLEPQSYFHNIFVMDIHDQKWFVYKIFHKTGSRVPNQIGHSEEAAAAAAADTDDVEFNFTYSNLLGTTTTVSNSRLVLIGGICVENFGTDVRSNIDSDSSSSEQQDDSKQIIILNNSLICMEFPLGSFSSSENIRNRKY</sequence>
<comment type="caution">
    <text evidence="2">The sequence shown here is derived from an EMBL/GenBank/DDBJ whole genome shotgun (WGS) entry which is preliminary data.</text>
</comment>
<evidence type="ECO:0000313" key="3">
    <source>
        <dbReference type="Proteomes" id="UP000774326"/>
    </source>
</evidence>
<dbReference type="OrthoDB" id="10251809at2759"/>
<name>A0A9P8QA63_WICPI</name>
<accession>A0A9P8QA63</accession>
<reference evidence="2" key="2">
    <citation type="submission" date="2021-01" db="EMBL/GenBank/DDBJ databases">
        <authorList>
            <person name="Schikora-Tamarit M.A."/>
        </authorList>
    </citation>
    <scope>NUCLEOTIDE SEQUENCE</scope>
    <source>
        <strain evidence="2">CBS2887</strain>
    </source>
</reference>
<dbReference type="AlphaFoldDB" id="A0A9P8QA63"/>
<dbReference type="EMBL" id="JAEUBG010000970">
    <property type="protein sequence ID" value="KAH3687158.1"/>
    <property type="molecule type" value="Genomic_DNA"/>
</dbReference>
<reference evidence="2" key="1">
    <citation type="journal article" date="2021" name="Open Biol.">
        <title>Shared evolutionary footprints suggest mitochondrial oxidative damage underlies multiple complex I losses in fungi.</title>
        <authorList>
            <person name="Schikora-Tamarit M.A."/>
            <person name="Marcet-Houben M."/>
            <person name="Nosek J."/>
            <person name="Gabaldon T."/>
        </authorList>
    </citation>
    <scope>NUCLEOTIDE SEQUENCE</scope>
    <source>
        <strain evidence="2">CBS2887</strain>
    </source>
</reference>
<dbReference type="PANTHER" id="PTHR23244">
    <property type="entry name" value="KELCH REPEAT DOMAIN"/>
    <property type="match status" value="1"/>
</dbReference>
<keyword evidence="3" id="KW-1185">Reference proteome</keyword>
<dbReference type="Proteomes" id="UP000774326">
    <property type="component" value="Unassembled WGS sequence"/>
</dbReference>
<dbReference type="Gene3D" id="2.120.10.80">
    <property type="entry name" value="Kelch-type beta propeller"/>
    <property type="match status" value="1"/>
</dbReference>
<dbReference type="PANTHER" id="PTHR23244:SF471">
    <property type="entry name" value="GUANINE NUCLEOTIDE-BINDING PROTEIN SUBUNIT BETA 1-RELATED"/>
    <property type="match status" value="1"/>
</dbReference>
<dbReference type="InterPro" id="IPR011043">
    <property type="entry name" value="Gal_Oxase/kelch_b-propeller"/>
</dbReference>